<comment type="caution">
    <text evidence="3">The sequence shown here is derived from an EMBL/GenBank/DDBJ whole genome shotgun (WGS) entry which is preliminary data.</text>
</comment>
<dbReference type="InterPro" id="IPR044731">
    <property type="entry name" value="BDH-like"/>
</dbReference>
<proteinExistence type="predicted"/>
<accession>X1ARW8</accession>
<reference evidence="3" key="1">
    <citation type="journal article" date="2014" name="Front. Microbiol.">
        <title>High frequency of phylogenetically diverse reductive dehalogenase-homologous genes in deep subseafloor sedimentary metagenomes.</title>
        <authorList>
            <person name="Kawai M."/>
            <person name="Futagami T."/>
            <person name="Toyoda A."/>
            <person name="Takaki Y."/>
            <person name="Nishi S."/>
            <person name="Hori S."/>
            <person name="Arai W."/>
            <person name="Tsubouchi T."/>
            <person name="Morono Y."/>
            <person name="Uchiyama I."/>
            <person name="Ito T."/>
            <person name="Fujiyama A."/>
            <person name="Inagaki F."/>
            <person name="Takami H."/>
        </authorList>
    </citation>
    <scope>NUCLEOTIDE SEQUENCE</scope>
    <source>
        <strain evidence="3">Expedition CK06-06</strain>
    </source>
</reference>
<organism evidence="3">
    <name type="scientific">marine sediment metagenome</name>
    <dbReference type="NCBI Taxonomy" id="412755"/>
    <lineage>
        <taxon>unclassified sequences</taxon>
        <taxon>metagenomes</taxon>
        <taxon>ecological metagenomes</taxon>
    </lineage>
</organism>
<evidence type="ECO:0000313" key="3">
    <source>
        <dbReference type="EMBL" id="GAG72062.1"/>
    </source>
</evidence>
<gene>
    <name evidence="3" type="ORF">S01H4_08834</name>
</gene>
<evidence type="ECO:0000259" key="2">
    <source>
        <dbReference type="Pfam" id="PF00465"/>
    </source>
</evidence>
<dbReference type="PANTHER" id="PTHR43633">
    <property type="entry name" value="ALCOHOL DEHYDROGENASE YQHD"/>
    <property type="match status" value="1"/>
</dbReference>
<dbReference type="InterPro" id="IPR001670">
    <property type="entry name" value="ADH_Fe/GldA"/>
</dbReference>
<dbReference type="SUPFAM" id="SSF56796">
    <property type="entry name" value="Dehydroquinate synthase-like"/>
    <property type="match status" value="1"/>
</dbReference>
<dbReference type="GO" id="GO:0005829">
    <property type="term" value="C:cytosol"/>
    <property type="evidence" value="ECO:0007669"/>
    <property type="project" value="TreeGrafter"/>
</dbReference>
<evidence type="ECO:0000256" key="1">
    <source>
        <dbReference type="ARBA" id="ARBA00023002"/>
    </source>
</evidence>
<protein>
    <recommendedName>
        <fullName evidence="2">Alcohol dehydrogenase iron-type/glycerol dehydrogenase GldA domain-containing protein</fullName>
    </recommendedName>
</protein>
<dbReference type="Gene3D" id="3.40.50.1970">
    <property type="match status" value="1"/>
</dbReference>
<keyword evidence="1" id="KW-0560">Oxidoreductase</keyword>
<dbReference type="AlphaFoldDB" id="X1ARW8"/>
<dbReference type="GO" id="GO:0046872">
    <property type="term" value="F:metal ion binding"/>
    <property type="evidence" value="ECO:0007669"/>
    <property type="project" value="InterPro"/>
</dbReference>
<dbReference type="EMBL" id="BART01003099">
    <property type="protein sequence ID" value="GAG72062.1"/>
    <property type="molecule type" value="Genomic_DNA"/>
</dbReference>
<dbReference type="Pfam" id="PF00465">
    <property type="entry name" value="Fe-ADH"/>
    <property type="match status" value="1"/>
</dbReference>
<dbReference type="GO" id="GO:1990002">
    <property type="term" value="F:methylglyoxal reductase (NADPH) (acetol producing) activity"/>
    <property type="evidence" value="ECO:0007669"/>
    <property type="project" value="TreeGrafter"/>
</dbReference>
<feature type="domain" description="Alcohol dehydrogenase iron-type/glycerol dehydrogenase GldA" evidence="2">
    <location>
        <begin position="10"/>
        <end position="78"/>
    </location>
</feature>
<dbReference type="GO" id="GO:0008106">
    <property type="term" value="F:alcohol dehydrogenase (NADP+) activity"/>
    <property type="evidence" value="ECO:0007669"/>
    <property type="project" value="TreeGrafter"/>
</dbReference>
<name>X1ARW8_9ZZZZ</name>
<sequence length="80" mass="9096">MKLEFNYYMPTRIIFGAGELNILSTTPYLPGKKALVVISSGNSMKKYGYLDRVRRYLKENGIQTVLFDKILPNPISEHAA</sequence>
<dbReference type="GO" id="GO:1990362">
    <property type="term" value="F:butanol dehydrogenase (NAD+) activity"/>
    <property type="evidence" value="ECO:0007669"/>
    <property type="project" value="InterPro"/>
</dbReference>
<dbReference type="PANTHER" id="PTHR43633:SF1">
    <property type="entry name" value="ALCOHOL DEHYDROGENASE YQHD"/>
    <property type="match status" value="1"/>
</dbReference>